<keyword evidence="3" id="KW-0326">Glycosidase</keyword>
<reference evidence="8 9" key="1">
    <citation type="submission" date="2017-07" db="EMBL/GenBank/DDBJ databases">
        <title>Bifidobacterium novel species.</title>
        <authorList>
            <person name="Lugli G.A."/>
            <person name="Milani C."/>
            <person name="Duranti S."/>
            <person name="Mangifesta M."/>
        </authorList>
    </citation>
    <scope>NUCLEOTIDE SEQUENCE [LARGE SCALE GENOMIC DNA]</scope>
    <source>
        <strain evidence="9">Uis1B</strain>
    </source>
</reference>
<dbReference type="EMBL" id="NMWU01000007">
    <property type="protein sequence ID" value="PLS31658.1"/>
    <property type="molecule type" value="Genomic_DNA"/>
</dbReference>
<dbReference type="GO" id="GO:0004553">
    <property type="term" value="F:hydrolase activity, hydrolyzing O-glycosyl compounds"/>
    <property type="evidence" value="ECO:0007669"/>
    <property type="project" value="InterPro"/>
</dbReference>
<accession>A0A2N5JBS6</accession>
<comment type="caution">
    <text evidence="8">The sequence shown here is derived from an EMBL/GenBank/DDBJ whole genome shotgun (WGS) entry which is preliminary data.</text>
</comment>
<dbReference type="InterPro" id="IPR013320">
    <property type="entry name" value="ConA-like_dom_sf"/>
</dbReference>
<evidence type="ECO:0000313" key="9">
    <source>
        <dbReference type="Proteomes" id="UP000235050"/>
    </source>
</evidence>
<proteinExistence type="inferred from homology"/>
<feature type="region of interest" description="Disordered" evidence="6">
    <location>
        <begin position="359"/>
        <end position="398"/>
    </location>
</feature>
<feature type="active site" description="Proton donor" evidence="4">
    <location>
        <position position="187"/>
    </location>
</feature>
<feature type="active site" description="Proton acceptor" evidence="4">
    <location>
        <position position="16"/>
    </location>
</feature>
<dbReference type="AlphaFoldDB" id="A0A2N5JBS6"/>
<dbReference type="Gene3D" id="2.60.120.200">
    <property type="match status" value="1"/>
</dbReference>
<dbReference type="SUPFAM" id="SSF75005">
    <property type="entry name" value="Arabinanase/levansucrase/invertase"/>
    <property type="match status" value="1"/>
</dbReference>
<dbReference type="PANTHER" id="PTHR42812">
    <property type="entry name" value="BETA-XYLOSIDASE"/>
    <property type="match status" value="1"/>
</dbReference>
<dbReference type="SUPFAM" id="SSF49899">
    <property type="entry name" value="Concanavalin A-like lectins/glucanases"/>
    <property type="match status" value="1"/>
</dbReference>
<evidence type="ECO:0000256" key="1">
    <source>
        <dbReference type="ARBA" id="ARBA00009865"/>
    </source>
</evidence>
<dbReference type="PANTHER" id="PTHR42812:SF12">
    <property type="entry name" value="BETA-XYLOSIDASE-RELATED"/>
    <property type="match status" value="1"/>
</dbReference>
<dbReference type="GO" id="GO:0005975">
    <property type="term" value="P:carbohydrate metabolic process"/>
    <property type="evidence" value="ECO:0007669"/>
    <property type="project" value="InterPro"/>
</dbReference>
<gene>
    <name evidence="8" type="ORF">Uis1B_0479</name>
</gene>
<dbReference type="Pfam" id="PF04616">
    <property type="entry name" value="Glyco_hydro_43"/>
    <property type="match status" value="1"/>
</dbReference>
<dbReference type="InterPro" id="IPR041542">
    <property type="entry name" value="GH43_C2"/>
</dbReference>
<evidence type="ECO:0000256" key="5">
    <source>
        <dbReference type="PIRSR" id="PIRSR606710-2"/>
    </source>
</evidence>
<dbReference type="Proteomes" id="UP000235050">
    <property type="component" value="Unassembled WGS sequence"/>
</dbReference>
<evidence type="ECO:0000256" key="4">
    <source>
        <dbReference type="PIRSR" id="PIRSR606710-1"/>
    </source>
</evidence>
<dbReference type="Pfam" id="PF17851">
    <property type="entry name" value="GH43_C2"/>
    <property type="match status" value="1"/>
</dbReference>
<dbReference type="InterPro" id="IPR023296">
    <property type="entry name" value="Glyco_hydro_beta-prop_sf"/>
</dbReference>
<protein>
    <submittedName>
        <fullName evidence="8">Glycosyl hydrolases family 43</fullName>
    </submittedName>
</protein>
<sequence>MTTMIHNPILPGFHPDSSALRVGGDYYIATSTFEWWPGIDIYHSKDLVNWEWIAAPVNRESQVNLLGNYNSGSLWAPHLSYADGRFWLVYTDVKSYAPFKDTLNYVITAPDIRGPWSEPYFLTASGFDPAIFHDDDGRKWFLNMLYDYRPGHAKFAGTVIQEFDPDTMKLVGERKHFYKGTKLGVCEGPQILKRNGYYYLLCAAGGTGYMHAATVARARTLEGPFEDSPYTPLLTTRDEPTNPLQKSGHCCFLEIGDEWYVTQICGRPLTERGNCTLGRETGIQKIYWTEDGWPRLENNTISPDLDVPAPKIAQGVVQNLDHSERINFASSSSDLPLEGKSLPSCLPLEGKSLPSCLPLGGKVSAQPTDEGTDDLTDEGAESPRIQPPTPLTSVTDPAIPPSLKTLRTALTAERDYSLTARPGWLRLYGGQSLRSQHKQSLFARRWEHFDFDAETVIDFDPRNFQQMAGLILYYDTENWIYACITFDTEGTDTRVLQILRCDHEELTYGCGQVELPGNDPVKLHVEVRGAEARFSYALVDETGAAGELRPLGDVQPADHISDDYVERSIKGCAFTGAMLGICAQDMDAHGSHADFAYLDYEERH</sequence>
<dbReference type="CDD" id="cd09000">
    <property type="entry name" value="GH43_SXA-like"/>
    <property type="match status" value="1"/>
</dbReference>
<evidence type="ECO:0000256" key="2">
    <source>
        <dbReference type="ARBA" id="ARBA00022801"/>
    </source>
</evidence>
<keyword evidence="9" id="KW-1185">Reference proteome</keyword>
<comment type="similarity">
    <text evidence="1">Belongs to the glycosyl hydrolase 43 family.</text>
</comment>
<dbReference type="InterPro" id="IPR051795">
    <property type="entry name" value="Glycosyl_Hydrlase_43"/>
</dbReference>
<evidence type="ECO:0000313" key="8">
    <source>
        <dbReference type="EMBL" id="PLS31658.1"/>
    </source>
</evidence>
<evidence type="ECO:0000256" key="6">
    <source>
        <dbReference type="SAM" id="MobiDB-lite"/>
    </source>
</evidence>
<evidence type="ECO:0000259" key="7">
    <source>
        <dbReference type="Pfam" id="PF17851"/>
    </source>
</evidence>
<dbReference type="RefSeq" id="WP_165782691.1">
    <property type="nucleotide sequence ID" value="NZ_NMWU01000007.1"/>
</dbReference>
<feature type="compositionally biased region" description="Acidic residues" evidence="6">
    <location>
        <begin position="370"/>
        <end position="380"/>
    </location>
</feature>
<feature type="site" description="Important for catalytic activity, responsible for pKa modulation of the active site Glu and correct orientation of both the proton donor and substrate" evidence="5">
    <location>
        <position position="128"/>
    </location>
</feature>
<feature type="domain" description="Beta-xylosidase C-terminal Concanavalin A-like" evidence="7">
    <location>
        <begin position="405"/>
        <end position="601"/>
    </location>
</feature>
<name>A0A2N5JBS6_9BIFI</name>
<dbReference type="Gene3D" id="2.115.10.20">
    <property type="entry name" value="Glycosyl hydrolase domain, family 43"/>
    <property type="match status" value="1"/>
</dbReference>
<dbReference type="InterPro" id="IPR006710">
    <property type="entry name" value="Glyco_hydro_43"/>
</dbReference>
<evidence type="ECO:0000256" key="3">
    <source>
        <dbReference type="ARBA" id="ARBA00023295"/>
    </source>
</evidence>
<organism evidence="8 9">
    <name type="scientific">Bifidobacterium margollesii</name>
    <dbReference type="NCBI Taxonomy" id="2020964"/>
    <lineage>
        <taxon>Bacteria</taxon>
        <taxon>Bacillati</taxon>
        <taxon>Actinomycetota</taxon>
        <taxon>Actinomycetes</taxon>
        <taxon>Bifidobacteriales</taxon>
        <taxon>Bifidobacteriaceae</taxon>
        <taxon>Bifidobacterium</taxon>
    </lineage>
</organism>
<keyword evidence="2 8" id="KW-0378">Hydrolase</keyword>